<protein>
    <submittedName>
        <fullName evidence="1">Uncharacterized protein</fullName>
    </submittedName>
</protein>
<sequence>MNPATPQLPTEAQISQTIAFIKRRFNHPNMAKPINRSVKEGYTEAIRILAEGITDPRLIDGPTTVQGRAIADMAIDYLKGGRSQHVLINVPLKA</sequence>
<evidence type="ECO:0000313" key="2">
    <source>
        <dbReference type="Proteomes" id="UP000664628"/>
    </source>
</evidence>
<name>A0ABS3JCY5_9BACT</name>
<reference evidence="1 2" key="1">
    <citation type="submission" date="2021-03" db="EMBL/GenBank/DDBJ databases">
        <title>Fibrella sp. HMF5405 genome sequencing and assembly.</title>
        <authorList>
            <person name="Kang H."/>
            <person name="Kim H."/>
            <person name="Bae S."/>
            <person name="Joh K."/>
        </authorList>
    </citation>
    <scope>NUCLEOTIDE SEQUENCE [LARGE SCALE GENOMIC DNA]</scope>
    <source>
        <strain evidence="1 2">HMF5405</strain>
    </source>
</reference>
<accession>A0ABS3JCY5</accession>
<proteinExistence type="predicted"/>
<dbReference type="RefSeq" id="WP_207327224.1">
    <property type="nucleotide sequence ID" value="NZ_JAFMYW010000001.1"/>
</dbReference>
<organism evidence="1 2">
    <name type="scientific">Fibrella forsythiae</name>
    <dbReference type="NCBI Taxonomy" id="2817061"/>
    <lineage>
        <taxon>Bacteria</taxon>
        <taxon>Pseudomonadati</taxon>
        <taxon>Bacteroidota</taxon>
        <taxon>Cytophagia</taxon>
        <taxon>Cytophagales</taxon>
        <taxon>Spirosomataceae</taxon>
        <taxon>Fibrella</taxon>
    </lineage>
</organism>
<dbReference type="EMBL" id="JAFMYW010000001">
    <property type="protein sequence ID" value="MBO0947308.1"/>
    <property type="molecule type" value="Genomic_DNA"/>
</dbReference>
<keyword evidence="2" id="KW-1185">Reference proteome</keyword>
<evidence type="ECO:0000313" key="1">
    <source>
        <dbReference type="EMBL" id="MBO0947308.1"/>
    </source>
</evidence>
<dbReference type="Proteomes" id="UP000664628">
    <property type="component" value="Unassembled WGS sequence"/>
</dbReference>
<gene>
    <name evidence="1" type="ORF">J2I46_01855</name>
</gene>
<comment type="caution">
    <text evidence="1">The sequence shown here is derived from an EMBL/GenBank/DDBJ whole genome shotgun (WGS) entry which is preliminary data.</text>
</comment>